<comment type="function">
    <text evidence="10">One of several proteins that assist in the late maturation steps of the functional core of the 30S ribosomal subunit. Helps release RbfA from mature subunits. May play a role in the assembly of ribosomal proteins into the subunit. Circularly permuted GTPase that catalyzes slow GTP hydrolysis, GTPase activity is stimulated by the 30S ribosomal subunit.</text>
</comment>
<comment type="subcellular location">
    <subcellularLocation>
        <location evidence="10">Cytoplasm</location>
    </subcellularLocation>
</comment>
<dbReference type="InterPro" id="IPR030378">
    <property type="entry name" value="G_CP_dom"/>
</dbReference>
<feature type="domain" description="CP-type G" evidence="12">
    <location>
        <begin position="79"/>
        <end position="239"/>
    </location>
</feature>
<evidence type="ECO:0000256" key="9">
    <source>
        <dbReference type="ARBA" id="ARBA00023134"/>
    </source>
</evidence>
<comment type="subunit">
    <text evidence="10">Monomer. Associates with 30S ribosomal subunit, binds 16S rRNA.</text>
</comment>
<dbReference type="CDD" id="cd01854">
    <property type="entry name" value="YjeQ_EngC"/>
    <property type="match status" value="1"/>
</dbReference>
<organism evidence="13 14">
    <name type="scientific">Pedobacter segetis</name>
    <dbReference type="NCBI Taxonomy" id="2793069"/>
    <lineage>
        <taxon>Bacteria</taxon>
        <taxon>Pseudomonadati</taxon>
        <taxon>Bacteroidota</taxon>
        <taxon>Sphingobacteriia</taxon>
        <taxon>Sphingobacteriales</taxon>
        <taxon>Sphingobacteriaceae</taxon>
        <taxon>Pedobacter</taxon>
    </lineage>
</organism>
<reference evidence="13 14" key="1">
    <citation type="submission" date="2020-12" db="EMBL/GenBank/DDBJ databases">
        <title>Bacterial novel species Pedobacter sp. SD-b isolated from soil.</title>
        <authorList>
            <person name="Jung H.-Y."/>
        </authorList>
    </citation>
    <scope>NUCLEOTIDE SEQUENCE [LARGE SCALE GENOMIC DNA]</scope>
    <source>
        <strain evidence="13 14">SD-b</strain>
    </source>
</reference>
<keyword evidence="8 10" id="KW-0694">RNA-binding</keyword>
<dbReference type="InterPro" id="IPR031944">
    <property type="entry name" value="RsgA_N"/>
</dbReference>
<dbReference type="PROSITE" id="PS50936">
    <property type="entry name" value="ENGC_GTPASE"/>
    <property type="match status" value="1"/>
</dbReference>
<dbReference type="Proteomes" id="UP000660024">
    <property type="component" value="Unassembled WGS sequence"/>
</dbReference>
<feature type="binding site" evidence="10">
    <location>
        <position position="263"/>
    </location>
    <ligand>
        <name>Zn(2+)</name>
        <dbReference type="ChEBI" id="CHEBI:29105"/>
    </ligand>
</feature>
<evidence type="ECO:0000256" key="5">
    <source>
        <dbReference type="ARBA" id="ARBA00022741"/>
    </source>
</evidence>
<protein>
    <recommendedName>
        <fullName evidence="10">Small ribosomal subunit biogenesis GTPase RsgA</fullName>
        <ecNumber evidence="10">3.6.1.-</ecNumber>
    </recommendedName>
</protein>
<accession>A0ABS1BK97</accession>
<sequence length="306" mass="34060">MQGLVTKSTGSWYTVLGDDNTYYECRIKGKLRMKGLVSTNPVAVGDRVVFELEPDQKTAVISKVQDRKNYIIRKSINLSKQVQIIAANLDLACLVVTLASPRTSLGFIDRFLVTAEAYGVPAILIFNKLDLYNKDGLEILDNYFDLYQNIGYPCYAVSAIKGTNIAQLENVIKNKISLFSGHSGVGKSSLINSLIPGKELRTGEISDWSDMGKHTTTFAELFELPFGGKLIDTPGIRELGIADIEPHELGHFFPEMRALMNNCKFNNCVHINEPGCAVLNALENGDLEPTRYDSYQSIYFNNNTRN</sequence>
<dbReference type="CDD" id="cd04466">
    <property type="entry name" value="S1_YloQ_GTPase"/>
    <property type="match status" value="1"/>
</dbReference>
<dbReference type="Gene3D" id="3.40.50.300">
    <property type="entry name" value="P-loop containing nucleotide triphosphate hydrolases"/>
    <property type="match status" value="1"/>
</dbReference>
<dbReference type="PANTHER" id="PTHR32120">
    <property type="entry name" value="SMALL RIBOSOMAL SUBUNIT BIOGENESIS GTPASE RSGA"/>
    <property type="match status" value="1"/>
</dbReference>
<dbReference type="PANTHER" id="PTHR32120:SF11">
    <property type="entry name" value="SMALL RIBOSOMAL SUBUNIT BIOGENESIS GTPASE RSGA 1, MITOCHONDRIAL-RELATED"/>
    <property type="match status" value="1"/>
</dbReference>
<evidence type="ECO:0000256" key="6">
    <source>
        <dbReference type="ARBA" id="ARBA00022801"/>
    </source>
</evidence>
<comment type="similarity">
    <text evidence="10">Belongs to the TRAFAC class YlqF/YawG GTPase family. RsgA subfamily.</text>
</comment>
<evidence type="ECO:0000256" key="3">
    <source>
        <dbReference type="ARBA" id="ARBA00022723"/>
    </source>
</evidence>
<dbReference type="InterPro" id="IPR004881">
    <property type="entry name" value="Ribosome_biogen_GTPase_RsgA"/>
</dbReference>
<keyword evidence="7 10" id="KW-0862">Zinc</keyword>
<dbReference type="Pfam" id="PF03193">
    <property type="entry name" value="RsgA_GTPase"/>
    <property type="match status" value="1"/>
</dbReference>
<evidence type="ECO:0000256" key="4">
    <source>
        <dbReference type="ARBA" id="ARBA00022730"/>
    </source>
</evidence>
<dbReference type="NCBIfam" id="TIGR00157">
    <property type="entry name" value="ribosome small subunit-dependent GTPase A"/>
    <property type="match status" value="1"/>
</dbReference>
<dbReference type="SUPFAM" id="SSF50249">
    <property type="entry name" value="Nucleic acid-binding proteins"/>
    <property type="match status" value="1"/>
</dbReference>
<evidence type="ECO:0000256" key="8">
    <source>
        <dbReference type="ARBA" id="ARBA00022884"/>
    </source>
</evidence>
<dbReference type="RefSeq" id="WP_200586016.1">
    <property type="nucleotide sequence ID" value="NZ_JAEHFY010000012.1"/>
</dbReference>
<keyword evidence="6 10" id="KW-0378">Hydrolase</keyword>
<dbReference type="HAMAP" id="MF_01820">
    <property type="entry name" value="GTPase_RsgA"/>
    <property type="match status" value="1"/>
</dbReference>
<dbReference type="InterPro" id="IPR010914">
    <property type="entry name" value="RsgA_GTPase_dom"/>
</dbReference>
<evidence type="ECO:0000256" key="1">
    <source>
        <dbReference type="ARBA" id="ARBA00022490"/>
    </source>
</evidence>
<comment type="cofactor">
    <cofactor evidence="10">
        <name>Zn(2+)</name>
        <dbReference type="ChEBI" id="CHEBI:29105"/>
    </cofactor>
    <text evidence="10">Binds 1 zinc ion per subunit.</text>
</comment>
<dbReference type="Pfam" id="PF16745">
    <property type="entry name" value="RsgA_N"/>
    <property type="match status" value="1"/>
</dbReference>
<keyword evidence="1 10" id="KW-0963">Cytoplasm</keyword>
<dbReference type="Gene3D" id="1.10.40.50">
    <property type="entry name" value="Probable gtpase engc, domain 3"/>
    <property type="match status" value="1"/>
</dbReference>
<evidence type="ECO:0000313" key="14">
    <source>
        <dbReference type="Proteomes" id="UP000660024"/>
    </source>
</evidence>
<evidence type="ECO:0000256" key="7">
    <source>
        <dbReference type="ARBA" id="ARBA00022833"/>
    </source>
</evidence>
<feature type="binding site" evidence="10">
    <location>
        <position position="268"/>
    </location>
    <ligand>
        <name>Zn(2+)</name>
        <dbReference type="ChEBI" id="CHEBI:29105"/>
    </ligand>
</feature>
<dbReference type="SUPFAM" id="SSF52540">
    <property type="entry name" value="P-loop containing nucleoside triphosphate hydrolases"/>
    <property type="match status" value="1"/>
</dbReference>
<dbReference type="EC" id="3.6.1.-" evidence="10"/>
<evidence type="ECO:0000256" key="10">
    <source>
        <dbReference type="HAMAP-Rule" id="MF_01820"/>
    </source>
</evidence>
<keyword evidence="14" id="KW-1185">Reference proteome</keyword>
<keyword evidence="2 10" id="KW-0690">Ribosome biogenesis</keyword>
<evidence type="ECO:0000259" key="12">
    <source>
        <dbReference type="PROSITE" id="PS51721"/>
    </source>
</evidence>
<feature type="domain" description="EngC GTPase" evidence="11">
    <location>
        <begin position="87"/>
        <end position="237"/>
    </location>
</feature>
<keyword evidence="9 10" id="KW-0342">GTP-binding</keyword>
<gene>
    <name evidence="10 13" type="primary">rsgA</name>
    <name evidence="13" type="ORF">I5M32_09550</name>
</gene>
<evidence type="ECO:0000313" key="13">
    <source>
        <dbReference type="EMBL" id="MBK0383202.1"/>
    </source>
</evidence>
<keyword evidence="4 10" id="KW-0699">rRNA-binding</keyword>
<feature type="binding site" evidence="10">
    <location>
        <begin position="181"/>
        <end position="189"/>
    </location>
    <ligand>
        <name>GTP</name>
        <dbReference type="ChEBI" id="CHEBI:37565"/>
    </ligand>
</feature>
<keyword evidence="3 10" id="KW-0479">Metal-binding</keyword>
<feature type="binding site" evidence="10">
    <location>
        <position position="276"/>
    </location>
    <ligand>
        <name>Zn(2+)</name>
        <dbReference type="ChEBI" id="CHEBI:29105"/>
    </ligand>
</feature>
<feature type="binding site" evidence="10">
    <location>
        <begin position="127"/>
        <end position="130"/>
    </location>
    <ligand>
        <name>GTP</name>
        <dbReference type="ChEBI" id="CHEBI:37565"/>
    </ligand>
</feature>
<feature type="binding site" evidence="10">
    <location>
        <position position="270"/>
    </location>
    <ligand>
        <name>Zn(2+)</name>
        <dbReference type="ChEBI" id="CHEBI:29105"/>
    </ligand>
</feature>
<evidence type="ECO:0000259" key="11">
    <source>
        <dbReference type="PROSITE" id="PS50936"/>
    </source>
</evidence>
<dbReference type="EMBL" id="JAEHFY010000012">
    <property type="protein sequence ID" value="MBK0383202.1"/>
    <property type="molecule type" value="Genomic_DNA"/>
</dbReference>
<proteinExistence type="inferred from homology"/>
<keyword evidence="5 10" id="KW-0547">Nucleotide-binding</keyword>
<dbReference type="InterPro" id="IPR027417">
    <property type="entry name" value="P-loop_NTPase"/>
</dbReference>
<dbReference type="InterPro" id="IPR012340">
    <property type="entry name" value="NA-bd_OB-fold"/>
</dbReference>
<comment type="caution">
    <text evidence="13">The sequence shown here is derived from an EMBL/GenBank/DDBJ whole genome shotgun (WGS) entry which is preliminary data.</text>
</comment>
<evidence type="ECO:0000256" key="2">
    <source>
        <dbReference type="ARBA" id="ARBA00022517"/>
    </source>
</evidence>
<dbReference type="Gene3D" id="2.40.50.140">
    <property type="entry name" value="Nucleic acid-binding proteins"/>
    <property type="match status" value="1"/>
</dbReference>
<dbReference type="PROSITE" id="PS51721">
    <property type="entry name" value="G_CP"/>
    <property type="match status" value="1"/>
</dbReference>
<name>A0ABS1BK97_9SPHI</name>